<keyword evidence="11" id="KW-1185">Reference proteome</keyword>
<evidence type="ECO:0000259" key="9">
    <source>
        <dbReference type="Pfam" id="PF12704"/>
    </source>
</evidence>
<proteinExistence type="inferred from homology"/>
<dbReference type="AlphaFoldDB" id="A0A412FIS4"/>
<feature type="transmembrane region" description="Helical" evidence="7">
    <location>
        <begin position="21"/>
        <end position="42"/>
    </location>
</feature>
<dbReference type="PANTHER" id="PTHR30572:SF4">
    <property type="entry name" value="ABC TRANSPORTER PERMEASE YTRF"/>
    <property type="match status" value="1"/>
</dbReference>
<dbReference type="GO" id="GO:0022857">
    <property type="term" value="F:transmembrane transporter activity"/>
    <property type="evidence" value="ECO:0007669"/>
    <property type="project" value="TreeGrafter"/>
</dbReference>
<feature type="transmembrane region" description="Helical" evidence="7">
    <location>
        <begin position="347"/>
        <end position="370"/>
    </location>
</feature>
<dbReference type="Pfam" id="PF12704">
    <property type="entry name" value="MacB_PCD"/>
    <property type="match status" value="1"/>
</dbReference>
<keyword evidence="5 7" id="KW-0472">Membrane</keyword>
<organism evidence="10 11">
    <name type="scientific">Holdemania filiformis</name>
    <dbReference type="NCBI Taxonomy" id="61171"/>
    <lineage>
        <taxon>Bacteria</taxon>
        <taxon>Bacillati</taxon>
        <taxon>Bacillota</taxon>
        <taxon>Erysipelotrichia</taxon>
        <taxon>Erysipelotrichales</taxon>
        <taxon>Erysipelotrichaceae</taxon>
        <taxon>Holdemania</taxon>
    </lineage>
</organism>
<evidence type="ECO:0000313" key="10">
    <source>
        <dbReference type="EMBL" id="RGR68033.1"/>
    </source>
</evidence>
<dbReference type="Proteomes" id="UP000284178">
    <property type="component" value="Unassembled WGS sequence"/>
</dbReference>
<dbReference type="Pfam" id="PF02687">
    <property type="entry name" value="FtsX"/>
    <property type="match status" value="1"/>
</dbReference>
<protein>
    <submittedName>
        <fullName evidence="10">ABC transporter permease</fullName>
    </submittedName>
</protein>
<reference evidence="10 11" key="1">
    <citation type="submission" date="2018-08" db="EMBL/GenBank/DDBJ databases">
        <title>A genome reference for cultivated species of the human gut microbiota.</title>
        <authorList>
            <person name="Zou Y."/>
            <person name="Xue W."/>
            <person name="Luo G."/>
        </authorList>
    </citation>
    <scope>NUCLEOTIDE SEQUENCE [LARGE SCALE GENOMIC DNA]</scope>
    <source>
        <strain evidence="10 11">AF24-29</strain>
    </source>
</reference>
<gene>
    <name evidence="10" type="ORF">DWY25_16395</name>
</gene>
<evidence type="ECO:0000256" key="5">
    <source>
        <dbReference type="ARBA" id="ARBA00023136"/>
    </source>
</evidence>
<evidence type="ECO:0000256" key="6">
    <source>
        <dbReference type="ARBA" id="ARBA00038076"/>
    </source>
</evidence>
<evidence type="ECO:0000256" key="2">
    <source>
        <dbReference type="ARBA" id="ARBA00022475"/>
    </source>
</evidence>
<dbReference type="RefSeq" id="WP_117896138.1">
    <property type="nucleotide sequence ID" value="NZ_CABJCV010000029.1"/>
</dbReference>
<evidence type="ECO:0000313" key="11">
    <source>
        <dbReference type="Proteomes" id="UP000284178"/>
    </source>
</evidence>
<evidence type="ECO:0000256" key="4">
    <source>
        <dbReference type="ARBA" id="ARBA00022989"/>
    </source>
</evidence>
<evidence type="ECO:0000256" key="1">
    <source>
        <dbReference type="ARBA" id="ARBA00004651"/>
    </source>
</evidence>
<keyword evidence="2" id="KW-1003">Cell membrane</keyword>
<name>A0A412FIS4_9FIRM</name>
<dbReference type="InterPro" id="IPR025857">
    <property type="entry name" value="MacB_PCD"/>
</dbReference>
<accession>A0A412FIS4</accession>
<sequence>MGVLDNILMALASLKANKMRSLLTMLGIIIGISSVIAIMTVGDSLTGSITDSMSGMGASNITVSLQKKSSSSSDSGGGGRVLMFGPSSPDEEDLISEAMITEYRSLFDGRITALSCSENVGSGTISQAGVSGSVSVTGVNPDTLTVEDLDMITGRFINEKDNTDTKRSAVISDYLAEKLYGSVEKAMGEKLEVSLNNGVQVFYVVGIYHYDTSGSMMAALSDSDNLSTSMYVPVATAKKITQASQGYQSVTVVGATGEDVDTLLSDTEAFFTSFYTHNDSYTISASSMKEMLETMTEMLDTVKVAIAGIAAISLLVGGIGVMNIMLVSITERTREIGTRKALGAPNLAIRIQFIIEAMIICMIAGLLGVLLGVAMGAGVANLLGYPAKPSAAACALAVGFSMAIGVFFGYYPANKAAKLDPIDALRYE</sequence>
<evidence type="ECO:0000259" key="8">
    <source>
        <dbReference type="Pfam" id="PF02687"/>
    </source>
</evidence>
<comment type="similarity">
    <text evidence="6">Belongs to the ABC-4 integral membrane protein family.</text>
</comment>
<evidence type="ECO:0000256" key="7">
    <source>
        <dbReference type="SAM" id="Phobius"/>
    </source>
</evidence>
<dbReference type="GO" id="GO:0005886">
    <property type="term" value="C:plasma membrane"/>
    <property type="evidence" value="ECO:0007669"/>
    <property type="project" value="UniProtKB-SubCell"/>
</dbReference>
<comment type="caution">
    <text evidence="10">The sequence shown here is derived from an EMBL/GenBank/DDBJ whole genome shotgun (WGS) entry which is preliminary data.</text>
</comment>
<feature type="transmembrane region" description="Helical" evidence="7">
    <location>
        <begin position="390"/>
        <end position="411"/>
    </location>
</feature>
<dbReference type="InterPro" id="IPR003838">
    <property type="entry name" value="ABC3_permease_C"/>
</dbReference>
<evidence type="ECO:0000256" key="3">
    <source>
        <dbReference type="ARBA" id="ARBA00022692"/>
    </source>
</evidence>
<dbReference type="InterPro" id="IPR050250">
    <property type="entry name" value="Macrolide_Exporter_MacB"/>
</dbReference>
<feature type="domain" description="ABC3 transporter permease C-terminal" evidence="8">
    <location>
        <begin position="309"/>
        <end position="421"/>
    </location>
</feature>
<dbReference type="GeneID" id="83016977"/>
<dbReference type="EMBL" id="QRUP01000029">
    <property type="protein sequence ID" value="RGR68033.1"/>
    <property type="molecule type" value="Genomic_DNA"/>
</dbReference>
<feature type="transmembrane region" description="Helical" evidence="7">
    <location>
        <begin position="304"/>
        <end position="326"/>
    </location>
</feature>
<keyword evidence="4 7" id="KW-1133">Transmembrane helix</keyword>
<dbReference type="PANTHER" id="PTHR30572">
    <property type="entry name" value="MEMBRANE COMPONENT OF TRANSPORTER-RELATED"/>
    <property type="match status" value="1"/>
</dbReference>
<comment type="subcellular location">
    <subcellularLocation>
        <location evidence="1">Cell membrane</location>
        <topology evidence="1">Multi-pass membrane protein</topology>
    </subcellularLocation>
</comment>
<feature type="domain" description="MacB-like periplasmic core" evidence="9">
    <location>
        <begin position="21"/>
        <end position="266"/>
    </location>
</feature>
<keyword evidence="3 7" id="KW-0812">Transmembrane</keyword>